<feature type="domain" description="ATP-cone" evidence="4">
    <location>
        <begin position="5"/>
        <end position="86"/>
    </location>
</feature>
<dbReference type="GO" id="GO:0009307">
    <property type="term" value="P:DNA restriction-modification system"/>
    <property type="evidence" value="ECO:0007669"/>
    <property type="project" value="InterPro"/>
</dbReference>
<accession>A0A2M7VDR1</accession>
<dbReference type="Pfam" id="PF04471">
    <property type="entry name" value="Mrr_cat"/>
    <property type="match status" value="1"/>
</dbReference>
<dbReference type="GO" id="GO:0003677">
    <property type="term" value="F:DNA binding"/>
    <property type="evidence" value="ECO:0007669"/>
    <property type="project" value="InterPro"/>
</dbReference>
<dbReference type="Proteomes" id="UP000230405">
    <property type="component" value="Unassembled WGS sequence"/>
</dbReference>
<evidence type="ECO:0000256" key="3">
    <source>
        <dbReference type="PROSITE-ProRule" id="PRU00492"/>
    </source>
</evidence>
<dbReference type="InterPro" id="IPR007560">
    <property type="entry name" value="Restrct_endonuc_IV_Mrr"/>
</dbReference>
<evidence type="ECO:0000313" key="6">
    <source>
        <dbReference type="Proteomes" id="UP000230405"/>
    </source>
</evidence>
<name>A0A2M7VDR1_9BACT</name>
<comment type="caution">
    <text evidence="5">The sequence shown here is derived from an EMBL/GenBank/DDBJ whole genome shotgun (WGS) entry which is preliminary data.</text>
</comment>
<gene>
    <name evidence="5" type="ORF">COX77_04205</name>
</gene>
<dbReference type="PROSITE" id="PS51161">
    <property type="entry name" value="ATP_CONE"/>
    <property type="match status" value="1"/>
</dbReference>
<dbReference type="GO" id="GO:0005524">
    <property type="term" value="F:ATP binding"/>
    <property type="evidence" value="ECO:0007669"/>
    <property type="project" value="UniProtKB-UniRule"/>
</dbReference>
<dbReference type="Pfam" id="PF03477">
    <property type="entry name" value="ATP-cone"/>
    <property type="match status" value="1"/>
</dbReference>
<dbReference type="AlphaFoldDB" id="A0A2M7VDR1"/>
<evidence type="ECO:0000256" key="2">
    <source>
        <dbReference type="ARBA" id="ARBA00022840"/>
    </source>
</evidence>
<dbReference type="InterPro" id="IPR011856">
    <property type="entry name" value="tRNA_endonuc-like_dom_sf"/>
</dbReference>
<keyword evidence="1 3" id="KW-0547">Nucleotide-binding</keyword>
<keyword evidence="2 3" id="KW-0067">ATP-binding</keyword>
<sequence>MIKVISIKKFDGNRRRFSFKKLVKSVERCGVNGSEAEKVAHEVLSFLPTEVTSNQLYELIYKHLQQRDRSVAQIYSLRQALSEVRPECWEKYMGIILQYYGYQTKWNVLVKGASVEHQVDVIARKDDQVWLVECKHHFNYHHDCGLGEILQVQARLEDVMDGCKKNINKYNFTGAWLVTNTKFSEHAKRYAAAKNIRLTGWRYPEQYSLERLIQDQSIYPITMLRLDKATKNILQNNNIITIQDAEKLPIPLIKLLGTRINTIQKQIQSLAEYEQ</sequence>
<reference evidence="6" key="1">
    <citation type="submission" date="2017-09" db="EMBL/GenBank/DDBJ databases">
        <title>Depth-based differentiation of microbial function through sediment-hosted aquifers and enrichment of novel symbionts in the deep terrestrial subsurface.</title>
        <authorList>
            <person name="Probst A.J."/>
            <person name="Ladd B."/>
            <person name="Jarett J.K."/>
            <person name="Geller-Mcgrath D.E."/>
            <person name="Sieber C.M.K."/>
            <person name="Emerson J.B."/>
            <person name="Anantharaman K."/>
            <person name="Thomas B.C."/>
            <person name="Malmstrom R."/>
            <person name="Stieglmeier M."/>
            <person name="Klingl A."/>
            <person name="Woyke T."/>
            <person name="Ryan C.M."/>
            <person name="Banfield J.F."/>
        </authorList>
    </citation>
    <scope>NUCLEOTIDE SEQUENCE [LARGE SCALE GENOMIC DNA]</scope>
</reference>
<organism evidence="5 6">
    <name type="scientific">Candidatus Komeilibacteria bacterium CG_4_10_14_0_2_um_filter_37_10</name>
    <dbReference type="NCBI Taxonomy" id="1974470"/>
    <lineage>
        <taxon>Bacteria</taxon>
        <taxon>Candidatus Komeiliibacteriota</taxon>
    </lineage>
</organism>
<protein>
    <recommendedName>
        <fullName evidence="4">ATP-cone domain-containing protein</fullName>
    </recommendedName>
</protein>
<proteinExistence type="predicted"/>
<dbReference type="GO" id="GO:0004519">
    <property type="term" value="F:endonuclease activity"/>
    <property type="evidence" value="ECO:0007669"/>
    <property type="project" value="InterPro"/>
</dbReference>
<dbReference type="SUPFAM" id="SSF52980">
    <property type="entry name" value="Restriction endonuclease-like"/>
    <property type="match status" value="1"/>
</dbReference>
<dbReference type="EMBL" id="PFPO01000080">
    <property type="protein sequence ID" value="PIZ98548.1"/>
    <property type="molecule type" value="Genomic_DNA"/>
</dbReference>
<evidence type="ECO:0000256" key="1">
    <source>
        <dbReference type="ARBA" id="ARBA00022741"/>
    </source>
</evidence>
<dbReference type="InterPro" id="IPR011335">
    <property type="entry name" value="Restrct_endonuc-II-like"/>
</dbReference>
<dbReference type="InterPro" id="IPR005144">
    <property type="entry name" value="ATP-cone_dom"/>
</dbReference>
<evidence type="ECO:0000259" key="4">
    <source>
        <dbReference type="PROSITE" id="PS51161"/>
    </source>
</evidence>
<evidence type="ECO:0000313" key="5">
    <source>
        <dbReference type="EMBL" id="PIZ98548.1"/>
    </source>
</evidence>
<dbReference type="Gene3D" id="3.40.1350.10">
    <property type="match status" value="1"/>
</dbReference>